<dbReference type="GO" id="GO:0005506">
    <property type="term" value="F:iron ion binding"/>
    <property type="evidence" value="ECO:0007669"/>
    <property type="project" value="InterPro"/>
</dbReference>
<evidence type="ECO:0000256" key="2">
    <source>
        <dbReference type="ARBA" id="ARBA00022723"/>
    </source>
</evidence>
<dbReference type="FunFam" id="1.10.630.10:FF:000011">
    <property type="entry name" value="Cytochrome P450 83B1"/>
    <property type="match status" value="2"/>
</dbReference>
<dbReference type="InterPro" id="IPR036396">
    <property type="entry name" value="Cyt_P450_sf"/>
</dbReference>
<dbReference type="InterPro" id="IPR001128">
    <property type="entry name" value="Cyt_P450"/>
</dbReference>
<reference evidence="5 6" key="1">
    <citation type="submission" date="2019-01" db="EMBL/GenBank/DDBJ databases">
        <title>Sequencing of cultivated peanut Arachis hypogaea provides insights into genome evolution and oil improvement.</title>
        <authorList>
            <person name="Chen X."/>
        </authorList>
    </citation>
    <scope>NUCLEOTIDE SEQUENCE [LARGE SCALE GENOMIC DNA]</scope>
    <source>
        <strain evidence="6">cv. Fuhuasheng</strain>
        <tissue evidence="5">Leaves</tissue>
    </source>
</reference>
<dbReference type="SUPFAM" id="SSF48264">
    <property type="entry name" value="Cytochrome P450"/>
    <property type="match status" value="4"/>
</dbReference>
<gene>
    <name evidence="5" type="ORF">Ahy_B03g068706</name>
</gene>
<dbReference type="GO" id="GO:0004497">
    <property type="term" value="F:monooxygenase activity"/>
    <property type="evidence" value="ECO:0007669"/>
    <property type="project" value="InterPro"/>
</dbReference>
<keyword evidence="3 4" id="KW-0408">Iron</keyword>
<name>A0A445AAR5_ARAHY</name>
<dbReference type="InterPro" id="IPR002401">
    <property type="entry name" value="Cyt_P450_E_grp-I"/>
</dbReference>
<dbReference type="PANTHER" id="PTHR47955:SF15">
    <property type="entry name" value="CYTOCHROME P450 71A2-LIKE"/>
    <property type="match status" value="1"/>
</dbReference>
<dbReference type="PRINTS" id="PR00385">
    <property type="entry name" value="P450"/>
</dbReference>
<dbReference type="GO" id="GO:0020037">
    <property type="term" value="F:heme binding"/>
    <property type="evidence" value="ECO:0007669"/>
    <property type="project" value="InterPro"/>
</dbReference>
<keyword evidence="4" id="KW-0349">Heme</keyword>
<dbReference type="CDD" id="cd11072">
    <property type="entry name" value="CYP71-like"/>
    <property type="match status" value="2"/>
</dbReference>
<accession>A0A445AAR5</accession>
<sequence>MELVLSSILEKLQHQPNSTISTICFIIISILCILKFTRRNNKINNLPPSPPKLPLIGNLHQLGTLPHQSLKALSDKYGPLLLLQLGQTQALVVSSADIVEEIVKTHDVAFSNRANTKAAKVFFYQCKDIGFAPYGEEWRKKRKLCVLELLSTNRVKSFLSVRANEVSMMINSIHEACAKESSVNLSKLIIVTSSNISFRCIFGLRFETSDDGRKSIAEVVKKLMIQFSKLGVGDLFPSLDWVDVLTGFMSRLKVIFAELDAFLEEVIEEHKRKKRDDNNKDFVDILLQLQERDMLEFELNGDTMKALLLDLLVGGSDSVSTTIEWAFAELANNPKVMKKVQEEVRRIVGGKSMIEENDINQMKYMKCVIKETLRLHPPGPLLIPRETANSVEIKGYYIPKKVTVYINSYAIHRDPKLWDNAEEFIPERFEGNQQIDYKGIDSQFIPFGIGRRGCPGISFGVASLEYVIANLLYWFDWNVPNNNSALIDMSEIMGGSDSVSTTIEWAFAELANNPKVMKKVQEEVRRIVGGKSMIEENDINQMKYMKCVIKETLRLHPPEKLQHQPNSTISTICFIIISILCVLRFTRRNNKFNNLPPYPPKLPLIGNLHQLGTLPHQSLKALSDKYGPLLLLQLGQTQALVVSSSDIVEEIVKTHDVAFSNRANTKAAKVFFYQCKDIGFAPYGEEWRNKRKLCVLELLSTNRVKSFQPIRENEVSIMINSIHEACAKGSLVNLSKMIVATSMNISSRCIFGLRFETSDDGRKSIVEAVRKMMTQLSKLGVGDLFPSLDWIDVLTGFTSRLKVTHAELDAFLEEIIEEHKRKKKNCDDNNKDFVDVLLQLQERDMLEFELNGDTMKALLLTANSVEIKGYHIPKKVAIYINSYAIHRDPKLWDNAEEFIPERFEAKKEKKKKKKEMSLVRSIQEKLKHQPHSITLSTLCFIIITILCIVKFTRRNNKFNNLPPSPPKLPIIGNLHQLGTLPHQSLKALANKYGPLLLLQLGQTQALVVSSAELVEEIAKSHDIAFSNRANTKAAKIFFYQCKEVGFAPYGEEWRMKRKLCVLELLSTNRVRSFQPIRKDEVSMMINTICEACAKGSIVNLSKMIITTANNISSRCIFGRSFDGRKGIGEVVRKMMSQLTTLGIGDLFPSLDWVDVLTGFNSRLKVTFDELDAFLEEVIEEHKRKKKDKNIINDRSYDNKDFIDIFLQLQEKNMLEFELTGDTIRGILMDMFVGGSDTVSTTLEWAFAELAKNPKCMKKAQEEVRRIIVDGKSKIEENHLNQMNYMKCVIKETLRLHPPVPLLVPRETSTSVKLKGYNIPNKTTVYVNSYAIHRDPKLWENAEEFIPERFEGNNHDQQVDYKVIDFQLIPFGIGRRGCPGVSFGIASAEYLMANLLYWFDWKVPNNNSNGDDDDLEMDMSELSGMTVTKKEPLYLEPILHSFHSKS</sequence>
<dbReference type="Gene3D" id="1.10.630.10">
    <property type="entry name" value="Cytochrome P450"/>
    <property type="match status" value="5"/>
</dbReference>
<evidence type="ECO:0000256" key="1">
    <source>
        <dbReference type="ARBA" id="ARBA00010617"/>
    </source>
</evidence>
<dbReference type="InterPro" id="IPR017972">
    <property type="entry name" value="Cyt_P450_CS"/>
</dbReference>
<comment type="caution">
    <text evidence="5">The sequence shown here is derived from an EMBL/GenBank/DDBJ whole genome shotgun (WGS) entry which is preliminary data.</text>
</comment>
<keyword evidence="2 4" id="KW-0479">Metal-binding</keyword>
<keyword evidence="6" id="KW-1185">Reference proteome</keyword>
<evidence type="ECO:0000256" key="3">
    <source>
        <dbReference type="ARBA" id="ARBA00023004"/>
    </source>
</evidence>
<evidence type="ECO:0000256" key="4">
    <source>
        <dbReference type="PIRSR" id="PIRSR602401-1"/>
    </source>
</evidence>
<evidence type="ECO:0000313" key="5">
    <source>
        <dbReference type="EMBL" id="RYR23489.1"/>
    </source>
</evidence>
<dbReference type="PRINTS" id="PR00463">
    <property type="entry name" value="EP450I"/>
</dbReference>
<comment type="cofactor">
    <cofactor evidence="4">
        <name>heme</name>
        <dbReference type="ChEBI" id="CHEBI:30413"/>
    </cofactor>
</comment>
<dbReference type="EMBL" id="SDMP01000013">
    <property type="protein sequence ID" value="RYR23489.1"/>
    <property type="molecule type" value="Genomic_DNA"/>
</dbReference>
<dbReference type="PROSITE" id="PS00086">
    <property type="entry name" value="CYTOCHROME_P450"/>
    <property type="match status" value="2"/>
</dbReference>
<feature type="binding site" description="axial binding residue" evidence="4">
    <location>
        <position position="454"/>
    </location>
    <ligand>
        <name>heme</name>
        <dbReference type="ChEBI" id="CHEBI:30413"/>
    </ligand>
    <ligandPart>
        <name>Fe</name>
        <dbReference type="ChEBI" id="CHEBI:18248"/>
    </ligandPart>
</feature>
<dbReference type="Proteomes" id="UP000289738">
    <property type="component" value="Chromosome B03"/>
</dbReference>
<dbReference type="Pfam" id="PF00067">
    <property type="entry name" value="p450"/>
    <property type="match status" value="5"/>
</dbReference>
<proteinExistence type="inferred from homology"/>
<dbReference type="PANTHER" id="PTHR47955">
    <property type="entry name" value="CYTOCHROME P450 FAMILY 71 PROTEIN"/>
    <property type="match status" value="1"/>
</dbReference>
<evidence type="ECO:0008006" key="7">
    <source>
        <dbReference type="Google" id="ProtNLM"/>
    </source>
</evidence>
<protein>
    <recommendedName>
        <fullName evidence="7">Cytochrome P450</fullName>
    </recommendedName>
</protein>
<dbReference type="GO" id="GO:0016705">
    <property type="term" value="F:oxidoreductase activity, acting on paired donors, with incorporation or reduction of molecular oxygen"/>
    <property type="evidence" value="ECO:0007669"/>
    <property type="project" value="InterPro"/>
</dbReference>
<evidence type="ECO:0000313" key="6">
    <source>
        <dbReference type="Proteomes" id="UP000289738"/>
    </source>
</evidence>
<comment type="similarity">
    <text evidence="1">Belongs to the cytochrome P450 family.</text>
</comment>
<organism evidence="5 6">
    <name type="scientific">Arachis hypogaea</name>
    <name type="common">Peanut</name>
    <dbReference type="NCBI Taxonomy" id="3818"/>
    <lineage>
        <taxon>Eukaryota</taxon>
        <taxon>Viridiplantae</taxon>
        <taxon>Streptophyta</taxon>
        <taxon>Embryophyta</taxon>
        <taxon>Tracheophyta</taxon>
        <taxon>Spermatophyta</taxon>
        <taxon>Magnoliopsida</taxon>
        <taxon>eudicotyledons</taxon>
        <taxon>Gunneridae</taxon>
        <taxon>Pentapetalae</taxon>
        <taxon>rosids</taxon>
        <taxon>fabids</taxon>
        <taxon>Fabales</taxon>
        <taxon>Fabaceae</taxon>
        <taxon>Papilionoideae</taxon>
        <taxon>50 kb inversion clade</taxon>
        <taxon>dalbergioids sensu lato</taxon>
        <taxon>Dalbergieae</taxon>
        <taxon>Pterocarpus clade</taxon>
        <taxon>Arachis</taxon>
    </lineage>
</organism>